<name>A0AAU2VU60_9ACTN</name>
<dbReference type="EMBL" id="CP108313">
    <property type="protein sequence ID" value="WTW70914.1"/>
    <property type="molecule type" value="Genomic_DNA"/>
</dbReference>
<evidence type="ECO:0000313" key="1">
    <source>
        <dbReference type="EMBL" id="WTW70914.1"/>
    </source>
</evidence>
<proteinExistence type="predicted"/>
<sequence>MDGLTVRFRKWDTQYFPAGVLVRTDEPIRDFDELEDRLLADHPRMRRIVLRPRPEWPLFLHYLHWSDGTDLVSLDRRVAAGTAAEVDFAGAVVGESYGTSHPACGARFRVVEMTTVVPLFSDSTERSRAHSYRNECPVCGGHFRGSALEFITPPETP</sequence>
<accession>A0AAU2VU60</accession>
<protein>
    <submittedName>
        <fullName evidence="1">Uncharacterized protein</fullName>
    </submittedName>
</protein>
<gene>
    <name evidence="1" type="ORF">OG398_22935</name>
</gene>
<dbReference type="AlphaFoldDB" id="A0AAU2VU60"/>
<organism evidence="1">
    <name type="scientific">Streptomyces sp. NBC_00008</name>
    <dbReference type="NCBI Taxonomy" id="2903610"/>
    <lineage>
        <taxon>Bacteria</taxon>
        <taxon>Bacillati</taxon>
        <taxon>Actinomycetota</taxon>
        <taxon>Actinomycetes</taxon>
        <taxon>Kitasatosporales</taxon>
        <taxon>Streptomycetaceae</taxon>
        <taxon>Streptomyces</taxon>
    </lineage>
</organism>
<reference evidence="1" key="1">
    <citation type="submission" date="2022-10" db="EMBL/GenBank/DDBJ databases">
        <title>The complete genomes of actinobacterial strains from the NBC collection.</title>
        <authorList>
            <person name="Joergensen T.S."/>
            <person name="Alvarez Arevalo M."/>
            <person name="Sterndorff E.B."/>
            <person name="Faurdal D."/>
            <person name="Vuksanovic O."/>
            <person name="Mourched A.-S."/>
            <person name="Charusanti P."/>
            <person name="Shaw S."/>
            <person name="Blin K."/>
            <person name="Weber T."/>
        </authorList>
    </citation>
    <scope>NUCLEOTIDE SEQUENCE</scope>
    <source>
        <strain evidence="1">NBC_00008</strain>
    </source>
</reference>